<name>A0A549SQ36_METSR</name>
<dbReference type="AlphaFoldDB" id="A0A549SQ36"/>
<comment type="caution">
    <text evidence="2">The sequence shown here is derived from an EMBL/GenBank/DDBJ whole genome shotgun (WGS) entry which is preliminary data.</text>
</comment>
<feature type="compositionally biased region" description="Polar residues" evidence="1">
    <location>
        <begin position="143"/>
        <end position="164"/>
    </location>
</feature>
<dbReference type="EMBL" id="VJMF01000051">
    <property type="protein sequence ID" value="TRL31741.1"/>
    <property type="molecule type" value="Genomic_DNA"/>
</dbReference>
<accession>A0A549SQ36</accession>
<proteinExistence type="predicted"/>
<organism evidence="2 3">
    <name type="scientific">Methylosinus sporium</name>
    <dbReference type="NCBI Taxonomy" id="428"/>
    <lineage>
        <taxon>Bacteria</taxon>
        <taxon>Pseudomonadati</taxon>
        <taxon>Pseudomonadota</taxon>
        <taxon>Alphaproteobacteria</taxon>
        <taxon>Hyphomicrobiales</taxon>
        <taxon>Methylocystaceae</taxon>
        <taxon>Methylosinus</taxon>
    </lineage>
</organism>
<protein>
    <submittedName>
        <fullName evidence="2">Helix-turn-helix domain-containing protein</fullName>
    </submittedName>
</protein>
<evidence type="ECO:0000313" key="2">
    <source>
        <dbReference type="EMBL" id="TRL31741.1"/>
    </source>
</evidence>
<feature type="region of interest" description="Disordered" evidence="1">
    <location>
        <begin position="123"/>
        <end position="164"/>
    </location>
</feature>
<dbReference type="Proteomes" id="UP000316781">
    <property type="component" value="Unassembled WGS sequence"/>
</dbReference>
<dbReference type="RefSeq" id="WP_142863399.1">
    <property type="nucleotide sequence ID" value="NZ_VJMF01000051.1"/>
</dbReference>
<gene>
    <name evidence="2" type="ORF">FM996_13205</name>
</gene>
<evidence type="ECO:0000256" key="1">
    <source>
        <dbReference type="SAM" id="MobiDB-lite"/>
    </source>
</evidence>
<sequence length="164" mass="17815">MAGKEIAVKKHVVRLSAEERAKLTDFIGSGKRSAQFLTKARILLKADVSNAGEGWSDGKIAEALDTSVANVERTRRQLVEEGFEAVLIRKYNPKCARPRIFDGAAEAKLIALACGPAPAGYAQMDSVPARRKGRRTEDRGKASDNTIGRTLKKTFSNRISNSNG</sequence>
<reference evidence="2 3" key="1">
    <citation type="submission" date="2019-07" db="EMBL/GenBank/DDBJ databases">
        <title>Ln-dependent methylotrophs.</title>
        <authorList>
            <person name="Tani A."/>
        </authorList>
    </citation>
    <scope>NUCLEOTIDE SEQUENCE [LARGE SCALE GENOMIC DNA]</scope>
    <source>
        <strain evidence="2 3">SM89A</strain>
    </source>
</reference>
<evidence type="ECO:0000313" key="3">
    <source>
        <dbReference type="Proteomes" id="UP000316781"/>
    </source>
</evidence>